<organism evidence="1 2">
    <name type="scientific">Hyaloscypha bicolor E</name>
    <dbReference type="NCBI Taxonomy" id="1095630"/>
    <lineage>
        <taxon>Eukaryota</taxon>
        <taxon>Fungi</taxon>
        <taxon>Dikarya</taxon>
        <taxon>Ascomycota</taxon>
        <taxon>Pezizomycotina</taxon>
        <taxon>Leotiomycetes</taxon>
        <taxon>Helotiales</taxon>
        <taxon>Hyaloscyphaceae</taxon>
        <taxon>Hyaloscypha</taxon>
        <taxon>Hyaloscypha bicolor</taxon>
    </lineage>
</organism>
<name>A0A2J6T177_9HELO</name>
<dbReference type="OrthoDB" id="10494474at2759"/>
<evidence type="ECO:0000313" key="1">
    <source>
        <dbReference type="EMBL" id="PMD56693.1"/>
    </source>
</evidence>
<dbReference type="AlphaFoldDB" id="A0A2J6T177"/>
<dbReference type="RefSeq" id="XP_024733597.1">
    <property type="nucleotide sequence ID" value="XM_024883565.1"/>
</dbReference>
<dbReference type="EMBL" id="KZ613848">
    <property type="protein sequence ID" value="PMD56693.1"/>
    <property type="molecule type" value="Genomic_DNA"/>
</dbReference>
<accession>A0A2J6T177</accession>
<keyword evidence="2" id="KW-1185">Reference proteome</keyword>
<protein>
    <submittedName>
        <fullName evidence="1">Uncharacterized protein</fullName>
    </submittedName>
</protein>
<reference evidence="1 2" key="1">
    <citation type="submission" date="2016-04" db="EMBL/GenBank/DDBJ databases">
        <title>A degradative enzymes factory behind the ericoid mycorrhizal symbiosis.</title>
        <authorList>
            <consortium name="DOE Joint Genome Institute"/>
            <person name="Martino E."/>
            <person name="Morin E."/>
            <person name="Grelet G."/>
            <person name="Kuo A."/>
            <person name="Kohler A."/>
            <person name="Daghino S."/>
            <person name="Barry K."/>
            <person name="Choi C."/>
            <person name="Cichocki N."/>
            <person name="Clum A."/>
            <person name="Copeland A."/>
            <person name="Hainaut M."/>
            <person name="Haridas S."/>
            <person name="Labutti K."/>
            <person name="Lindquist E."/>
            <person name="Lipzen A."/>
            <person name="Khouja H.-R."/>
            <person name="Murat C."/>
            <person name="Ohm R."/>
            <person name="Olson A."/>
            <person name="Spatafora J."/>
            <person name="Veneault-Fourrey C."/>
            <person name="Henrissat B."/>
            <person name="Grigoriev I."/>
            <person name="Martin F."/>
            <person name="Perotto S."/>
        </authorList>
    </citation>
    <scope>NUCLEOTIDE SEQUENCE [LARGE SCALE GENOMIC DNA]</scope>
    <source>
        <strain evidence="1 2">E</strain>
    </source>
</reference>
<sequence length="206" mass="23656">MCQVSSFLYNVKCGHTILVSTTEKCRNECGCMDQPDHYRSANAKCPDCIYGSPQLPQSNRNQALADFQRLQAGGDKFRAELNQKNEPEEAYLCSICPKRLTYDNAQRLQVLRGNLEKVLKYYLGPNDDQDARRERLDDTILEVPEDIVYMFSNDELLTQAELLQEAHRRTRNLEYIDGISCAIHMLKEFGGHSADQLREKVFESLP</sequence>
<gene>
    <name evidence="1" type="ORF">K444DRAFT_633071</name>
</gene>
<dbReference type="GeneID" id="36591642"/>
<dbReference type="InParanoid" id="A0A2J6T177"/>
<dbReference type="Proteomes" id="UP000235371">
    <property type="component" value="Unassembled WGS sequence"/>
</dbReference>
<proteinExistence type="predicted"/>
<evidence type="ECO:0000313" key="2">
    <source>
        <dbReference type="Proteomes" id="UP000235371"/>
    </source>
</evidence>